<dbReference type="SUPFAM" id="SSF143100">
    <property type="entry name" value="TTHA1013/TTHA0281-like"/>
    <property type="match status" value="1"/>
</dbReference>
<gene>
    <name evidence="2" type="ORF">GCM10009747_37430</name>
</gene>
<organism evidence="2 3">
    <name type="scientific">Agromyces humatus</name>
    <dbReference type="NCBI Taxonomy" id="279573"/>
    <lineage>
        <taxon>Bacteria</taxon>
        <taxon>Bacillati</taxon>
        <taxon>Actinomycetota</taxon>
        <taxon>Actinomycetes</taxon>
        <taxon>Micrococcales</taxon>
        <taxon>Microbacteriaceae</taxon>
        <taxon>Agromyces</taxon>
    </lineage>
</organism>
<reference evidence="3" key="1">
    <citation type="journal article" date="2019" name="Int. J. Syst. Evol. Microbiol.">
        <title>The Global Catalogue of Microorganisms (GCM) 10K type strain sequencing project: providing services to taxonomists for standard genome sequencing and annotation.</title>
        <authorList>
            <consortium name="The Broad Institute Genomics Platform"/>
            <consortium name="The Broad Institute Genome Sequencing Center for Infectious Disease"/>
            <person name="Wu L."/>
            <person name="Ma J."/>
        </authorList>
    </citation>
    <scope>NUCLEOTIDE SEQUENCE [LARGE SCALE GENOMIC DNA]</scope>
    <source>
        <strain evidence="3">JCM 14319</strain>
    </source>
</reference>
<dbReference type="Proteomes" id="UP001500506">
    <property type="component" value="Unassembled WGS sequence"/>
</dbReference>
<evidence type="ECO:0000313" key="3">
    <source>
        <dbReference type="Proteomes" id="UP001500506"/>
    </source>
</evidence>
<dbReference type="Gene3D" id="3.30.160.250">
    <property type="match status" value="1"/>
</dbReference>
<dbReference type="EMBL" id="BAAANH010000011">
    <property type="protein sequence ID" value="GAA1772163.1"/>
    <property type="molecule type" value="Genomic_DNA"/>
</dbReference>
<proteinExistence type="predicted"/>
<dbReference type="RefSeq" id="WP_344257659.1">
    <property type="nucleotide sequence ID" value="NZ_BAAANH010000011.1"/>
</dbReference>
<evidence type="ECO:0000313" key="2">
    <source>
        <dbReference type="EMBL" id="GAA1772163.1"/>
    </source>
</evidence>
<sequence>MTERKTYQVTASKDGRWWLVQVPELDTVGQARNAAEVEEVAREVIGLWLDLEPDTFDVAVSIEIPGEAREAWEEAKQRAAVAREENAAAAALARRAVASLRADGLTFKDAGVVLGLSAQRVQQLAADIENVNAPAGYTKVVQAKSGRSNATRSNAGGETRAANKSGRRRAGV</sequence>
<accession>A0ABP4XAE3</accession>
<protein>
    <recommendedName>
        <fullName evidence="4">Type II toxin-antitoxin system HicB family antitoxin</fullName>
    </recommendedName>
</protein>
<feature type="compositionally biased region" description="Polar residues" evidence="1">
    <location>
        <begin position="145"/>
        <end position="156"/>
    </location>
</feature>
<name>A0ABP4XAE3_9MICO</name>
<comment type="caution">
    <text evidence="2">The sequence shown here is derived from an EMBL/GenBank/DDBJ whole genome shotgun (WGS) entry which is preliminary data.</text>
</comment>
<evidence type="ECO:0008006" key="4">
    <source>
        <dbReference type="Google" id="ProtNLM"/>
    </source>
</evidence>
<evidence type="ECO:0000256" key="1">
    <source>
        <dbReference type="SAM" id="MobiDB-lite"/>
    </source>
</evidence>
<keyword evidence="3" id="KW-1185">Reference proteome</keyword>
<dbReference type="InterPro" id="IPR035069">
    <property type="entry name" value="TTHA1013/TTHA0281-like"/>
</dbReference>
<feature type="region of interest" description="Disordered" evidence="1">
    <location>
        <begin position="142"/>
        <end position="172"/>
    </location>
</feature>